<protein>
    <submittedName>
        <fullName evidence="2">Uncharacterized protein</fullName>
    </submittedName>
</protein>
<accession>A0ABS4TG20</accession>
<reference evidence="2 3" key="1">
    <citation type="submission" date="2021-03" db="EMBL/GenBank/DDBJ databases">
        <title>Sequencing the genomes of 1000 actinobacteria strains.</title>
        <authorList>
            <person name="Klenk H.-P."/>
        </authorList>
    </citation>
    <scope>NUCLEOTIDE SEQUENCE [LARGE SCALE GENOMIC DNA]</scope>
    <source>
        <strain evidence="2 3">DSM 46670</strain>
    </source>
</reference>
<feature type="region of interest" description="Disordered" evidence="1">
    <location>
        <begin position="125"/>
        <end position="159"/>
    </location>
</feature>
<proteinExistence type="predicted"/>
<dbReference type="EMBL" id="JAGINW010000001">
    <property type="protein sequence ID" value="MBP2323367.1"/>
    <property type="molecule type" value="Genomic_DNA"/>
</dbReference>
<keyword evidence="3" id="KW-1185">Reference proteome</keyword>
<feature type="compositionally biased region" description="Low complexity" evidence="1">
    <location>
        <begin position="134"/>
        <end position="143"/>
    </location>
</feature>
<dbReference type="Proteomes" id="UP001519332">
    <property type="component" value="Unassembled WGS sequence"/>
</dbReference>
<name>A0ABS4TG20_9PSEU</name>
<evidence type="ECO:0000313" key="3">
    <source>
        <dbReference type="Proteomes" id="UP001519332"/>
    </source>
</evidence>
<gene>
    <name evidence="2" type="ORF">JOF56_003752</name>
</gene>
<evidence type="ECO:0000256" key="1">
    <source>
        <dbReference type="SAM" id="MobiDB-lite"/>
    </source>
</evidence>
<evidence type="ECO:0000313" key="2">
    <source>
        <dbReference type="EMBL" id="MBP2323367.1"/>
    </source>
</evidence>
<dbReference type="RefSeq" id="WP_209639665.1">
    <property type="nucleotide sequence ID" value="NZ_JAGINW010000001.1"/>
</dbReference>
<sequence length="159" mass="17419">MSSGGARGRSGPAPDLNALRRDREGDWVILTERTGPIPTWPLSIPASPAELLHWERAWTTPQATQWEKNGMEVEVALYVRSLAEAELPGAAANLRNLVKQLQENLGLSLVGLARFRWKIADSPSATTASFTRQSPAARPARSRPSARERFKVVSPPQDA</sequence>
<comment type="caution">
    <text evidence="2">The sequence shown here is derived from an EMBL/GenBank/DDBJ whole genome shotgun (WGS) entry which is preliminary data.</text>
</comment>
<organism evidence="2 3">
    <name type="scientific">Kibdelosporangium banguiense</name>
    <dbReference type="NCBI Taxonomy" id="1365924"/>
    <lineage>
        <taxon>Bacteria</taxon>
        <taxon>Bacillati</taxon>
        <taxon>Actinomycetota</taxon>
        <taxon>Actinomycetes</taxon>
        <taxon>Pseudonocardiales</taxon>
        <taxon>Pseudonocardiaceae</taxon>
        <taxon>Kibdelosporangium</taxon>
    </lineage>
</organism>